<feature type="domain" description="HTH tetR-type" evidence="3">
    <location>
        <begin position="44"/>
        <end position="104"/>
    </location>
</feature>
<dbReference type="Pfam" id="PF17920">
    <property type="entry name" value="TetR_C_16"/>
    <property type="match status" value="1"/>
</dbReference>
<comment type="caution">
    <text evidence="4">The sequence shown here is derived from an EMBL/GenBank/DDBJ whole genome shotgun (WGS) entry which is preliminary data.</text>
</comment>
<dbReference type="Proteomes" id="UP001548713">
    <property type="component" value="Unassembled WGS sequence"/>
</dbReference>
<dbReference type="InterPro" id="IPR009057">
    <property type="entry name" value="Homeodomain-like_sf"/>
</dbReference>
<reference evidence="4 5" key="1">
    <citation type="submission" date="2024-07" db="EMBL/GenBank/DDBJ databases">
        <title>Novosphingobium kalidii RD2P27.</title>
        <authorList>
            <person name="Sun J.-Q."/>
        </authorList>
    </citation>
    <scope>NUCLEOTIDE SEQUENCE [LARGE SCALE GENOMIC DNA]</scope>
    <source>
        <strain evidence="4 5">RD2P27</strain>
    </source>
</reference>
<dbReference type="InterPro" id="IPR001647">
    <property type="entry name" value="HTH_TetR"/>
</dbReference>
<evidence type="ECO:0000313" key="5">
    <source>
        <dbReference type="Proteomes" id="UP001548713"/>
    </source>
</evidence>
<keyword evidence="5" id="KW-1185">Reference proteome</keyword>
<dbReference type="PROSITE" id="PS50977">
    <property type="entry name" value="HTH_TETR_2"/>
    <property type="match status" value="1"/>
</dbReference>
<feature type="DNA-binding region" description="H-T-H motif" evidence="2">
    <location>
        <begin position="67"/>
        <end position="86"/>
    </location>
</feature>
<dbReference type="RefSeq" id="WP_353983609.1">
    <property type="nucleotide sequence ID" value="NZ_JBEWLY010000012.1"/>
</dbReference>
<dbReference type="InterPro" id="IPR050109">
    <property type="entry name" value="HTH-type_TetR-like_transc_reg"/>
</dbReference>
<dbReference type="PANTHER" id="PTHR30055">
    <property type="entry name" value="HTH-TYPE TRANSCRIPTIONAL REGULATOR RUTR"/>
    <property type="match status" value="1"/>
</dbReference>
<proteinExistence type="predicted"/>
<dbReference type="PRINTS" id="PR00455">
    <property type="entry name" value="HTHTETR"/>
</dbReference>
<dbReference type="SUPFAM" id="SSF46689">
    <property type="entry name" value="Homeodomain-like"/>
    <property type="match status" value="1"/>
</dbReference>
<keyword evidence="1 2" id="KW-0238">DNA-binding</keyword>
<dbReference type="Pfam" id="PF00440">
    <property type="entry name" value="TetR_N"/>
    <property type="match status" value="1"/>
</dbReference>
<sequence length="218" mass="23993">MNSGSILVSNRLLVARRAQFHVRQGMASTAEANVEKRVKRRDPVRTKARILAAAVEVFTEYGYTQAGLRDIAARADVASSLPVKYFGTKAALFEAALIDIVRANSVFTWKKERFGETMVRLIRDRSNVAITAMLMMALSDPESRAVAIRVWREHMIAPLAEWLGPPDAKGRADTLFALLSGLTFQIHGLADGEVSPAALRWAASTLQALVDEGEKRLT</sequence>
<organism evidence="4 5">
    <name type="scientific">Novosphingobium kalidii</name>
    <dbReference type="NCBI Taxonomy" id="3230299"/>
    <lineage>
        <taxon>Bacteria</taxon>
        <taxon>Pseudomonadati</taxon>
        <taxon>Pseudomonadota</taxon>
        <taxon>Alphaproteobacteria</taxon>
        <taxon>Sphingomonadales</taxon>
        <taxon>Sphingomonadaceae</taxon>
        <taxon>Novosphingobium</taxon>
    </lineage>
</organism>
<evidence type="ECO:0000256" key="1">
    <source>
        <dbReference type="ARBA" id="ARBA00023125"/>
    </source>
</evidence>
<dbReference type="SUPFAM" id="SSF48498">
    <property type="entry name" value="Tetracyclin repressor-like, C-terminal domain"/>
    <property type="match status" value="1"/>
</dbReference>
<dbReference type="InterPro" id="IPR036271">
    <property type="entry name" value="Tet_transcr_reg_TetR-rel_C_sf"/>
</dbReference>
<evidence type="ECO:0000256" key="2">
    <source>
        <dbReference type="PROSITE-ProRule" id="PRU00335"/>
    </source>
</evidence>
<dbReference type="PANTHER" id="PTHR30055:SF146">
    <property type="entry name" value="HTH-TYPE TRANSCRIPTIONAL DUAL REGULATOR CECR"/>
    <property type="match status" value="1"/>
</dbReference>
<dbReference type="Gene3D" id="1.10.357.10">
    <property type="entry name" value="Tetracycline Repressor, domain 2"/>
    <property type="match status" value="1"/>
</dbReference>
<accession>A0ABV2CZV9</accession>
<name>A0ABV2CZV9_9SPHN</name>
<evidence type="ECO:0000259" key="3">
    <source>
        <dbReference type="PROSITE" id="PS50977"/>
    </source>
</evidence>
<evidence type="ECO:0000313" key="4">
    <source>
        <dbReference type="EMBL" id="MET1755136.1"/>
    </source>
</evidence>
<gene>
    <name evidence="4" type="ORF">ABVV53_06660</name>
</gene>
<protein>
    <submittedName>
        <fullName evidence="4">TetR family transcriptional regulator</fullName>
    </submittedName>
</protein>
<dbReference type="EMBL" id="JBEWLY010000012">
    <property type="protein sequence ID" value="MET1755136.1"/>
    <property type="molecule type" value="Genomic_DNA"/>
</dbReference>
<dbReference type="InterPro" id="IPR041678">
    <property type="entry name" value="TetR_C_16"/>
</dbReference>